<proteinExistence type="predicted"/>
<comment type="caution">
    <text evidence="1">The sequence shown here is derived from an EMBL/GenBank/DDBJ whole genome shotgun (WGS) entry which is preliminary data.</text>
</comment>
<name>A0A9Q0RES6_ANAIG</name>
<evidence type="ECO:0000313" key="1">
    <source>
        <dbReference type="EMBL" id="KAJ5076019.1"/>
    </source>
</evidence>
<protein>
    <submittedName>
        <fullName evidence="1">Uncharacterized protein</fullName>
    </submittedName>
</protein>
<accession>A0A9Q0RES6</accession>
<dbReference type="Gene3D" id="1.10.418.10">
    <property type="entry name" value="Calponin-like domain"/>
    <property type="match status" value="1"/>
</dbReference>
<sequence>MSIFSEETLKILSQVKIIYEDLNHSDETPPVQILIDWVNSKLKNLSPSKEIHNLKFDFKDSSILKLFLVALFPYQDFPELNKTSNNVTRAKKIIDQLSPNSL</sequence>
<dbReference type="EMBL" id="JAPDFW010000063">
    <property type="protein sequence ID" value="KAJ5076019.1"/>
    <property type="molecule type" value="Genomic_DNA"/>
</dbReference>
<dbReference type="SUPFAM" id="SSF47576">
    <property type="entry name" value="Calponin-homology domain, CH-domain"/>
    <property type="match status" value="1"/>
</dbReference>
<keyword evidence="2" id="KW-1185">Reference proteome</keyword>
<reference evidence="1" key="1">
    <citation type="submission" date="2022-10" db="EMBL/GenBank/DDBJ databases">
        <title>Novel sulphate-reducing endosymbionts in the free-living metamonad Anaeramoeba.</title>
        <authorList>
            <person name="Jerlstrom-Hultqvist J."/>
            <person name="Cepicka I."/>
            <person name="Gallot-Lavallee L."/>
            <person name="Salas-Leiva D."/>
            <person name="Curtis B.A."/>
            <person name="Zahonova K."/>
            <person name="Pipaliya S."/>
            <person name="Dacks J."/>
            <person name="Roger A.J."/>
        </authorList>
    </citation>
    <scope>NUCLEOTIDE SEQUENCE</scope>
    <source>
        <strain evidence="1">BMAN</strain>
    </source>
</reference>
<evidence type="ECO:0000313" key="2">
    <source>
        <dbReference type="Proteomes" id="UP001149090"/>
    </source>
</evidence>
<organism evidence="1 2">
    <name type="scientific">Anaeramoeba ignava</name>
    <name type="common">Anaerobic marine amoeba</name>
    <dbReference type="NCBI Taxonomy" id="1746090"/>
    <lineage>
        <taxon>Eukaryota</taxon>
        <taxon>Metamonada</taxon>
        <taxon>Anaeramoebidae</taxon>
        <taxon>Anaeramoeba</taxon>
    </lineage>
</organism>
<dbReference type="InterPro" id="IPR036872">
    <property type="entry name" value="CH_dom_sf"/>
</dbReference>
<dbReference type="AlphaFoldDB" id="A0A9Q0RES6"/>
<gene>
    <name evidence="1" type="ORF">M0811_06881</name>
</gene>
<dbReference type="Proteomes" id="UP001149090">
    <property type="component" value="Unassembled WGS sequence"/>
</dbReference>